<dbReference type="EMBL" id="QFGA01000001">
    <property type="protein sequence ID" value="TEB07273.1"/>
    <property type="molecule type" value="Genomic_DNA"/>
</dbReference>
<reference evidence="1 2" key="1">
    <citation type="journal article" date="2018" name="Environ. Microbiol.">
        <title>Novel energy conservation strategies and behaviour of Pelotomaculum schinkii driving syntrophic propionate catabolism.</title>
        <authorList>
            <person name="Hidalgo-Ahumada C.A.P."/>
            <person name="Nobu M.K."/>
            <person name="Narihiro T."/>
            <person name="Tamaki H."/>
            <person name="Liu W.T."/>
            <person name="Kamagata Y."/>
            <person name="Stams A.J.M."/>
            <person name="Imachi H."/>
            <person name="Sousa D.Z."/>
        </authorList>
    </citation>
    <scope>NUCLEOTIDE SEQUENCE [LARGE SCALE GENOMIC DNA]</scope>
    <source>
        <strain evidence="1 2">HH</strain>
    </source>
</reference>
<evidence type="ECO:0000313" key="1">
    <source>
        <dbReference type="EMBL" id="TEB07273.1"/>
    </source>
</evidence>
<sequence length="75" mass="8820">MKMFNFNCPRCGKFFYGDNTLIELKAPIHCPGCDKYYQYEEYVKVSEGTKDTTLARLNKPLTEENMLDIIYIPKK</sequence>
<organism evidence="1 2">
    <name type="scientific">Pelotomaculum schinkii</name>
    <dbReference type="NCBI Taxonomy" id="78350"/>
    <lineage>
        <taxon>Bacteria</taxon>
        <taxon>Bacillati</taxon>
        <taxon>Bacillota</taxon>
        <taxon>Clostridia</taxon>
        <taxon>Eubacteriales</taxon>
        <taxon>Desulfotomaculaceae</taxon>
        <taxon>Pelotomaculum</taxon>
    </lineage>
</organism>
<dbReference type="SUPFAM" id="SSF144217">
    <property type="entry name" value="CSL zinc finger"/>
    <property type="match status" value="1"/>
</dbReference>
<dbReference type="RefSeq" id="WP_190239213.1">
    <property type="nucleotide sequence ID" value="NZ_QFGA01000001.1"/>
</dbReference>
<dbReference type="Proteomes" id="UP000298324">
    <property type="component" value="Unassembled WGS sequence"/>
</dbReference>
<proteinExistence type="predicted"/>
<gene>
    <name evidence="1" type="ORF">Psch_00820</name>
</gene>
<keyword evidence="2" id="KW-1185">Reference proteome</keyword>
<evidence type="ECO:0000313" key="2">
    <source>
        <dbReference type="Proteomes" id="UP000298324"/>
    </source>
</evidence>
<protein>
    <submittedName>
        <fullName evidence="1">Uncharacterized protein</fullName>
    </submittedName>
</protein>
<comment type="caution">
    <text evidence="1">The sequence shown here is derived from an EMBL/GenBank/DDBJ whole genome shotgun (WGS) entry which is preliminary data.</text>
</comment>
<dbReference type="InterPro" id="IPR036671">
    <property type="entry name" value="DPH_MB_sf"/>
</dbReference>
<name>A0A4Y7RER2_9FIRM</name>
<dbReference type="AlphaFoldDB" id="A0A4Y7RER2"/>
<accession>A0A4Y7RER2</accession>